<organism evidence="1 2">
    <name type="scientific">Cystoisospora suis</name>
    <dbReference type="NCBI Taxonomy" id="483139"/>
    <lineage>
        <taxon>Eukaryota</taxon>
        <taxon>Sar</taxon>
        <taxon>Alveolata</taxon>
        <taxon>Apicomplexa</taxon>
        <taxon>Conoidasida</taxon>
        <taxon>Coccidia</taxon>
        <taxon>Eucoccidiorida</taxon>
        <taxon>Eimeriorina</taxon>
        <taxon>Sarcocystidae</taxon>
        <taxon>Cystoisospora</taxon>
    </lineage>
</organism>
<evidence type="ECO:0000313" key="2">
    <source>
        <dbReference type="Proteomes" id="UP000221165"/>
    </source>
</evidence>
<dbReference type="EMBL" id="MIGC01005871">
    <property type="protein sequence ID" value="PHJ16502.1"/>
    <property type="molecule type" value="Genomic_DNA"/>
</dbReference>
<name>A0A2C6KJ34_9APIC</name>
<keyword evidence="2" id="KW-1185">Reference proteome</keyword>
<accession>A0A2C6KJ34</accession>
<feature type="non-terminal residue" evidence="1">
    <location>
        <position position="1"/>
    </location>
</feature>
<evidence type="ECO:0000313" key="1">
    <source>
        <dbReference type="EMBL" id="PHJ16502.1"/>
    </source>
</evidence>
<sequence>KEHAWRHTHVGRCLMKKTSSIGTRMKT</sequence>
<comment type="caution">
    <text evidence="1">The sequence shown here is derived from an EMBL/GenBank/DDBJ whole genome shotgun (WGS) entry which is preliminary data.</text>
</comment>
<gene>
    <name evidence="1" type="ORF">CSUI_009682</name>
</gene>
<dbReference type="VEuPathDB" id="ToxoDB:CSUI_009682"/>
<dbReference type="Proteomes" id="UP000221165">
    <property type="component" value="Unassembled WGS sequence"/>
</dbReference>
<dbReference type="AlphaFoldDB" id="A0A2C6KJ34"/>
<proteinExistence type="predicted"/>
<protein>
    <submittedName>
        <fullName evidence="1">Uncharacterized protein</fullName>
    </submittedName>
</protein>
<reference evidence="1 2" key="1">
    <citation type="journal article" date="2017" name="Int. J. Parasitol.">
        <title>The genome of the protozoan parasite Cystoisospora suis and a reverse vaccinology approach to identify vaccine candidates.</title>
        <authorList>
            <person name="Palmieri N."/>
            <person name="Shrestha A."/>
            <person name="Ruttkowski B."/>
            <person name="Beck T."/>
            <person name="Vogl C."/>
            <person name="Tomley F."/>
            <person name="Blake D.P."/>
            <person name="Joachim A."/>
        </authorList>
    </citation>
    <scope>NUCLEOTIDE SEQUENCE [LARGE SCALE GENOMIC DNA]</scope>
    <source>
        <strain evidence="1 2">Wien I</strain>
    </source>
</reference>